<dbReference type="EMBL" id="BNDV01000002">
    <property type="protein sequence ID" value="GHI10900.1"/>
    <property type="molecule type" value="Genomic_DNA"/>
</dbReference>
<name>A0ABQ3NDQ8_STRVG</name>
<accession>A0ABQ3NDQ8</accession>
<dbReference type="Proteomes" id="UP000660554">
    <property type="component" value="Unassembled WGS sequence"/>
</dbReference>
<dbReference type="InterPro" id="IPR032710">
    <property type="entry name" value="NTF2-like_dom_sf"/>
</dbReference>
<dbReference type="SUPFAM" id="SSF54427">
    <property type="entry name" value="NTF2-like"/>
    <property type="match status" value="1"/>
</dbReference>
<organism evidence="1 2">
    <name type="scientific">Streptomyces virginiae</name>
    <name type="common">Streptomyces cinnamonensis</name>
    <dbReference type="NCBI Taxonomy" id="1961"/>
    <lineage>
        <taxon>Bacteria</taxon>
        <taxon>Bacillati</taxon>
        <taxon>Actinomycetota</taxon>
        <taxon>Actinomycetes</taxon>
        <taxon>Kitasatosporales</taxon>
        <taxon>Streptomycetaceae</taxon>
        <taxon>Streptomyces</taxon>
    </lineage>
</organism>
<proteinExistence type="predicted"/>
<reference evidence="2" key="1">
    <citation type="submission" date="2020-09" db="EMBL/GenBank/DDBJ databases">
        <title>Whole genome shotgun sequence of Streptomyces cinnamonensis NBRC 15873.</title>
        <authorList>
            <person name="Komaki H."/>
            <person name="Tamura T."/>
        </authorList>
    </citation>
    <scope>NUCLEOTIDE SEQUENCE [LARGE SCALE GENOMIC DNA]</scope>
    <source>
        <strain evidence="2">NBRC 15873</strain>
    </source>
</reference>
<evidence type="ECO:0000313" key="2">
    <source>
        <dbReference type="Proteomes" id="UP000660554"/>
    </source>
</evidence>
<dbReference type="RefSeq" id="WP_191870140.1">
    <property type="nucleotide sequence ID" value="NZ_BMRU01000062.1"/>
</dbReference>
<protein>
    <recommendedName>
        <fullName evidence="3">Nuclear transport factor 2 family protein</fullName>
    </recommendedName>
</protein>
<sequence>MAIAPAKLSDPVVGALVAAVNAHDKDAFLKLLTADATMSDDGFDRDLHEWIDREIFDSSGHMDVQSESDGGRALVVNYRTDTWGEMRTAWRFTIAPGGGRISRFETGQA</sequence>
<dbReference type="Gene3D" id="3.10.450.50">
    <property type="match status" value="1"/>
</dbReference>
<dbReference type="GeneID" id="86956622"/>
<comment type="caution">
    <text evidence="1">The sequence shown here is derived from an EMBL/GenBank/DDBJ whole genome shotgun (WGS) entry which is preliminary data.</text>
</comment>
<gene>
    <name evidence="1" type="ORF">Scinn_03630</name>
</gene>
<evidence type="ECO:0008006" key="3">
    <source>
        <dbReference type="Google" id="ProtNLM"/>
    </source>
</evidence>
<evidence type="ECO:0000313" key="1">
    <source>
        <dbReference type="EMBL" id="GHI10900.1"/>
    </source>
</evidence>
<keyword evidence="2" id="KW-1185">Reference proteome</keyword>